<dbReference type="RefSeq" id="WP_193918147.1">
    <property type="nucleotide sequence ID" value="NZ_JADEWL010000013.1"/>
</dbReference>
<gene>
    <name evidence="1" type="ORF">IQ247_06315</name>
</gene>
<evidence type="ECO:0000313" key="1">
    <source>
        <dbReference type="EMBL" id="MBE9212324.1"/>
    </source>
</evidence>
<name>A0A8J7JSA9_9CYAN</name>
<dbReference type="EMBL" id="JADEWL010000013">
    <property type="protein sequence ID" value="MBE9212324.1"/>
    <property type="molecule type" value="Genomic_DNA"/>
</dbReference>
<dbReference type="AlphaFoldDB" id="A0A8J7JSA9"/>
<dbReference type="Proteomes" id="UP000620559">
    <property type="component" value="Unassembled WGS sequence"/>
</dbReference>
<accession>A0A8J7JSA9</accession>
<reference evidence="1" key="1">
    <citation type="submission" date="2020-10" db="EMBL/GenBank/DDBJ databases">
        <authorList>
            <person name="Castelo-Branco R."/>
            <person name="Eusebio N."/>
            <person name="Adriana R."/>
            <person name="Vieira A."/>
            <person name="Brugerolle De Fraissinette N."/>
            <person name="Rezende De Castro R."/>
            <person name="Schneider M.P."/>
            <person name="Vasconcelos V."/>
            <person name="Leao P.N."/>
        </authorList>
    </citation>
    <scope>NUCLEOTIDE SEQUENCE</scope>
    <source>
        <strain evidence="1">LEGE 06105</strain>
    </source>
</reference>
<organism evidence="1 2">
    <name type="scientific">Plectonema cf. radiosum LEGE 06105</name>
    <dbReference type="NCBI Taxonomy" id="945769"/>
    <lineage>
        <taxon>Bacteria</taxon>
        <taxon>Bacillati</taxon>
        <taxon>Cyanobacteriota</taxon>
        <taxon>Cyanophyceae</taxon>
        <taxon>Oscillatoriophycideae</taxon>
        <taxon>Oscillatoriales</taxon>
        <taxon>Microcoleaceae</taxon>
        <taxon>Plectonema</taxon>
    </lineage>
</organism>
<evidence type="ECO:0000313" key="2">
    <source>
        <dbReference type="Proteomes" id="UP000620559"/>
    </source>
</evidence>
<keyword evidence="2" id="KW-1185">Reference proteome</keyword>
<proteinExistence type="predicted"/>
<protein>
    <submittedName>
        <fullName evidence="1">Uncharacterized protein</fullName>
    </submittedName>
</protein>
<comment type="caution">
    <text evidence="1">The sequence shown here is derived from an EMBL/GenBank/DDBJ whole genome shotgun (WGS) entry which is preliminary data.</text>
</comment>
<sequence length="332" mass="35580">MIQVSLSTSTTFDGDFNALVENQRTALTVRFDLDEPTPAGGLKVYVDSEVEQIVNRLDLAGFGFRPITENIDPSSIDTNSDGSGFFLTVDEGAMMGSFTINVLDNLEPDRFLPEILDGLVESEFSLITPDGVASEDVEFVGELGDYTIDPSPDAASSMVLFADDESQISIFPQLNPGYDEAVSGDISNDPTNPLELPLSAGITPLSVTTGDRDQEYVTITIPEGLQLDTLVLESFSESNVAFIGVQEGDIFTEPLNDSAVRGNILGYALFGEPRQVETDILDNIARGWGAIGFEGALPSGVYTFALQQIGISSDYTLAFNVSESPVESILVG</sequence>